<accession>G2YJR9</accession>
<organism evidence="1 2">
    <name type="scientific">Botryotinia fuckeliana (strain T4)</name>
    <name type="common">Noble rot fungus</name>
    <name type="synonym">Botrytis cinerea</name>
    <dbReference type="NCBI Taxonomy" id="999810"/>
    <lineage>
        <taxon>Eukaryota</taxon>
        <taxon>Fungi</taxon>
        <taxon>Dikarya</taxon>
        <taxon>Ascomycota</taxon>
        <taxon>Pezizomycotina</taxon>
        <taxon>Leotiomycetes</taxon>
        <taxon>Helotiales</taxon>
        <taxon>Sclerotiniaceae</taxon>
        <taxon>Botrytis</taxon>
    </lineage>
</organism>
<dbReference type="HOGENOM" id="CLU_1854958_0_0_1"/>
<name>G2YJR9_BOTF4</name>
<dbReference type="EMBL" id="FQ790338">
    <property type="protein sequence ID" value="CCD51865.1"/>
    <property type="molecule type" value="Genomic_DNA"/>
</dbReference>
<reference evidence="2" key="1">
    <citation type="journal article" date="2011" name="PLoS Genet.">
        <title>Genomic analysis of the necrotrophic fungal pathogens Sclerotinia sclerotiorum and Botrytis cinerea.</title>
        <authorList>
            <person name="Amselem J."/>
            <person name="Cuomo C.A."/>
            <person name="van Kan J.A."/>
            <person name="Viaud M."/>
            <person name="Benito E.P."/>
            <person name="Couloux A."/>
            <person name="Coutinho P.M."/>
            <person name="de Vries R.P."/>
            <person name="Dyer P.S."/>
            <person name="Fillinger S."/>
            <person name="Fournier E."/>
            <person name="Gout L."/>
            <person name="Hahn M."/>
            <person name="Kohn L."/>
            <person name="Lapalu N."/>
            <person name="Plummer K.M."/>
            <person name="Pradier J.M."/>
            <person name="Quevillon E."/>
            <person name="Sharon A."/>
            <person name="Simon A."/>
            <person name="ten Have A."/>
            <person name="Tudzynski B."/>
            <person name="Tudzynski P."/>
            <person name="Wincker P."/>
            <person name="Andrew M."/>
            <person name="Anthouard V."/>
            <person name="Beever R.E."/>
            <person name="Beffa R."/>
            <person name="Benoit I."/>
            <person name="Bouzid O."/>
            <person name="Brault B."/>
            <person name="Chen Z."/>
            <person name="Choquer M."/>
            <person name="Collemare J."/>
            <person name="Cotton P."/>
            <person name="Danchin E.G."/>
            <person name="Da Silva C."/>
            <person name="Gautier A."/>
            <person name="Giraud C."/>
            <person name="Giraud T."/>
            <person name="Gonzalez C."/>
            <person name="Grossetete S."/>
            <person name="Guldener U."/>
            <person name="Henrissat B."/>
            <person name="Howlett B.J."/>
            <person name="Kodira C."/>
            <person name="Kretschmer M."/>
            <person name="Lappartient A."/>
            <person name="Leroch M."/>
            <person name="Levis C."/>
            <person name="Mauceli E."/>
            <person name="Neuveglise C."/>
            <person name="Oeser B."/>
            <person name="Pearson M."/>
            <person name="Poulain J."/>
            <person name="Poussereau N."/>
            <person name="Quesneville H."/>
            <person name="Rascle C."/>
            <person name="Schumacher J."/>
            <person name="Segurens B."/>
            <person name="Sexton A."/>
            <person name="Silva E."/>
            <person name="Sirven C."/>
            <person name="Soanes D.M."/>
            <person name="Talbot N.J."/>
            <person name="Templeton M."/>
            <person name="Yandava C."/>
            <person name="Yarden O."/>
            <person name="Zeng Q."/>
            <person name="Rollins J.A."/>
            <person name="Lebrun M.H."/>
            <person name="Dickman M."/>
        </authorList>
    </citation>
    <scope>NUCLEOTIDE SEQUENCE [LARGE SCALE GENOMIC DNA]</scope>
    <source>
        <strain evidence="2">T4</strain>
    </source>
</reference>
<evidence type="ECO:0000313" key="1">
    <source>
        <dbReference type="EMBL" id="CCD51865.1"/>
    </source>
</evidence>
<sequence length="138" mass="15776">MYNRHQEPIIEYMISPEEPFGLPLGFLKLNSTYDRKLDGENDLQITRISANNPRIICRLSTATDNLGLKLKLALKEKSTPSIVAANKRLIEITKTRIYKRWSTLPLNHGFARVDFLRDSKTVSEHTTSHESALLLLNV</sequence>
<evidence type="ECO:0000313" key="2">
    <source>
        <dbReference type="Proteomes" id="UP000008177"/>
    </source>
</evidence>
<protein>
    <submittedName>
        <fullName evidence="1">Uncharacterized protein</fullName>
    </submittedName>
</protein>
<proteinExistence type="predicted"/>
<dbReference type="Proteomes" id="UP000008177">
    <property type="component" value="Unplaced contigs"/>
</dbReference>
<gene>
    <name evidence="1" type="ORF">BofuT4_P083890.1</name>
</gene>
<dbReference type="InParanoid" id="G2YJR9"/>
<dbReference type="AlphaFoldDB" id="G2YJR9"/>